<dbReference type="AlphaFoldDB" id="A0A1N7S7H8"/>
<comment type="caution">
    <text evidence="1">The sequence shown here is derived from an EMBL/GenBank/DDBJ whole genome shotgun (WGS) entry which is preliminary data.</text>
</comment>
<sequence length="48" mass="5508">MRRGEILPAKVTRNGYSLDDSKNGRPRIIPIHPRIAVLARRVRFTIPV</sequence>
<dbReference type="EMBL" id="CYGY02000034">
    <property type="protein sequence ID" value="SIT42973.1"/>
    <property type="molecule type" value="Genomic_DNA"/>
</dbReference>
<proteinExistence type="predicted"/>
<keyword evidence="2" id="KW-1185">Reference proteome</keyword>
<protein>
    <submittedName>
        <fullName evidence="1">Uncharacterized protein</fullName>
    </submittedName>
</protein>
<accession>A0A1N7S7H8</accession>
<dbReference type="Proteomes" id="UP000195569">
    <property type="component" value="Unassembled WGS sequence"/>
</dbReference>
<name>A0A1N7S7H8_9BURK</name>
<evidence type="ECO:0000313" key="1">
    <source>
        <dbReference type="EMBL" id="SIT42973.1"/>
    </source>
</evidence>
<gene>
    <name evidence="1" type="ORF">BN2476_340004</name>
</gene>
<organism evidence="1 2">
    <name type="scientific">Paraburkholderia piptadeniae</name>
    <dbReference type="NCBI Taxonomy" id="1701573"/>
    <lineage>
        <taxon>Bacteria</taxon>
        <taxon>Pseudomonadati</taxon>
        <taxon>Pseudomonadota</taxon>
        <taxon>Betaproteobacteria</taxon>
        <taxon>Burkholderiales</taxon>
        <taxon>Burkholderiaceae</taxon>
        <taxon>Paraburkholderia</taxon>
    </lineage>
</organism>
<reference evidence="1" key="1">
    <citation type="submission" date="2016-12" db="EMBL/GenBank/DDBJ databases">
        <authorList>
            <person name="Moulin L."/>
        </authorList>
    </citation>
    <scope>NUCLEOTIDE SEQUENCE [LARGE SCALE GENOMIC DNA]</scope>
    <source>
        <strain evidence="1">STM 7183</strain>
    </source>
</reference>
<evidence type="ECO:0000313" key="2">
    <source>
        <dbReference type="Proteomes" id="UP000195569"/>
    </source>
</evidence>